<reference evidence="2" key="1">
    <citation type="submission" date="2022-11" db="UniProtKB">
        <authorList>
            <consortium name="WormBaseParasite"/>
        </authorList>
    </citation>
    <scope>IDENTIFICATION</scope>
</reference>
<accession>A0AC35GXU1</accession>
<protein>
    <submittedName>
        <fullName evidence="2">Glycylpeptide N-tetradecanoyltransferase</fullName>
    </submittedName>
</protein>
<evidence type="ECO:0000313" key="2">
    <source>
        <dbReference type="WBParaSite" id="PS1159_v2.g9839.t1"/>
    </source>
</evidence>
<dbReference type="Proteomes" id="UP000887580">
    <property type="component" value="Unplaced"/>
</dbReference>
<sequence>MSDQNSPKEEKRDEHREGLDLAVADVNAPLAGAADAGNPQRDNNIMNMVQQQLRQLQLQEQQPPSFKFWNTQPVPKLGEVVTENTYINPPVPIEQVQQKAYGLPPGFHWTDVDLKDPEELKELYTLLSLNYVEDDDNMFRFDYSAEFLLWALMPPGWQKVWHCGVRVDESNKLVGFIGAIPCHLQVHDRDVKCVEINFLCVHKKLRSKRLAPVLIKEITRRVNLKGIFQATFTAGVVIPKPIARCRYWHRTLNPKKLIETGFSALKDKMTMARTIKLYKVPEAPLQNIIPLQEKHIKSAYKLLMNHLKNYKLYPRFTEAEFKHFMLPRDNIIYSYVLVNDKQNVTDLCSFYNLPSTVVSNPNYNQIKAAYSFYNVATTIPFKDLMQNALIMAKKADFDVFNALDIMENELILEELKFGIGDGFLQYYLYNWKCPDLSPQQVGFVLQ</sequence>
<name>A0AC35GXU1_9BILA</name>
<dbReference type="WBParaSite" id="PS1159_v2.g9839.t1">
    <property type="protein sequence ID" value="PS1159_v2.g9839.t1"/>
    <property type="gene ID" value="PS1159_v2.g9839"/>
</dbReference>
<proteinExistence type="predicted"/>
<organism evidence="1 2">
    <name type="scientific">Panagrolaimus sp. PS1159</name>
    <dbReference type="NCBI Taxonomy" id="55785"/>
    <lineage>
        <taxon>Eukaryota</taxon>
        <taxon>Metazoa</taxon>
        <taxon>Ecdysozoa</taxon>
        <taxon>Nematoda</taxon>
        <taxon>Chromadorea</taxon>
        <taxon>Rhabditida</taxon>
        <taxon>Tylenchina</taxon>
        <taxon>Panagrolaimomorpha</taxon>
        <taxon>Panagrolaimoidea</taxon>
        <taxon>Panagrolaimidae</taxon>
        <taxon>Panagrolaimus</taxon>
    </lineage>
</organism>
<evidence type="ECO:0000313" key="1">
    <source>
        <dbReference type="Proteomes" id="UP000887580"/>
    </source>
</evidence>